<gene>
    <name evidence="4 5" type="primary">pqqD</name>
    <name evidence="5" type="ORF">GCM10011348_34560</name>
</gene>
<proteinExistence type="inferred from homology"/>
<dbReference type="InterPro" id="IPR008792">
    <property type="entry name" value="PQQD"/>
</dbReference>
<dbReference type="InterPro" id="IPR022479">
    <property type="entry name" value="PqqD_bac"/>
</dbReference>
<dbReference type="GO" id="GO:0018189">
    <property type="term" value="P:pyrroloquinoline quinone biosynthetic process"/>
    <property type="evidence" value="ECO:0007669"/>
    <property type="project" value="UniProtKB-UniRule"/>
</dbReference>
<dbReference type="Proteomes" id="UP000599578">
    <property type="component" value="Unassembled WGS sequence"/>
</dbReference>
<evidence type="ECO:0000256" key="3">
    <source>
        <dbReference type="ARBA" id="ARBA00022905"/>
    </source>
</evidence>
<evidence type="ECO:0000256" key="4">
    <source>
        <dbReference type="HAMAP-Rule" id="MF_00655"/>
    </source>
</evidence>
<dbReference type="GO" id="GO:0048038">
    <property type="term" value="F:quinone binding"/>
    <property type="evidence" value="ECO:0007669"/>
    <property type="project" value="InterPro"/>
</dbReference>
<evidence type="ECO:0000256" key="2">
    <source>
        <dbReference type="ARBA" id="ARBA00011741"/>
    </source>
</evidence>
<sequence length="89" mass="10155">MNESSIPSFNPLFRFQWEKAQDCYVLLYPEGMIKLNPSAGEILALVDGKRTLGEITTQLERKFPDAGTLGDDVREFIGVAHEQNWIRLQ</sequence>
<reference evidence="5 6" key="1">
    <citation type="journal article" date="2014" name="Int. J. Syst. Evol. Microbiol.">
        <title>Complete genome sequence of Corynebacterium casei LMG S-19264T (=DSM 44701T), isolated from a smear-ripened cheese.</title>
        <authorList>
            <consortium name="US DOE Joint Genome Institute (JGI-PGF)"/>
            <person name="Walter F."/>
            <person name="Albersmeier A."/>
            <person name="Kalinowski J."/>
            <person name="Ruckert C."/>
        </authorList>
    </citation>
    <scope>NUCLEOTIDE SEQUENCE [LARGE SCALE GENOMIC DNA]</scope>
    <source>
        <strain evidence="5 6">CGMCC 1.7286</strain>
    </source>
</reference>
<accession>A0A917ZKV6</accession>
<organism evidence="5 6">
    <name type="scientific">Marinobacterium nitratireducens</name>
    <dbReference type="NCBI Taxonomy" id="518897"/>
    <lineage>
        <taxon>Bacteria</taxon>
        <taxon>Pseudomonadati</taxon>
        <taxon>Pseudomonadota</taxon>
        <taxon>Gammaproteobacteria</taxon>
        <taxon>Oceanospirillales</taxon>
        <taxon>Oceanospirillaceae</taxon>
        <taxon>Marinobacterium</taxon>
    </lineage>
</organism>
<comment type="function">
    <text evidence="4">Functions as a PqqA binding protein and presents PqqA to PqqE, in the pyrroloquinoline quinone (PQQ) biosynthetic pathway.</text>
</comment>
<keyword evidence="6" id="KW-1185">Reference proteome</keyword>
<dbReference type="Gene3D" id="1.10.10.1150">
    <property type="entry name" value="Coenzyme PQQ synthesis protein D (PqqD)"/>
    <property type="match status" value="1"/>
</dbReference>
<comment type="subunit">
    <text evidence="2 4">Monomer. Interacts with PqqE.</text>
</comment>
<evidence type="ECO:0000313" key="6">
    <source>
        <dbReference type="Proteomes" id="UP000599578"/>
    </source>
</evidence>
<dbReference type="AlphaFoldDB" id="A0A917ZKV6"/>
<dbReference type="HAMAP" id="MF_00655">
    <property type="entry name" value="PQQ_syn_PqqD"/>
    <property type="match status" value="1"/>
</dbReference>
<comment type="similarity">
    <text evidence="4">Belongs to the PqqD family.</text>
</comment>
<evidence type="ECO:0000313" key="5">
    <source>
        <dbReference type="EMBL" id="GGO85612.1"/>
    </source>
</evidence>
<comment type="pathway">
    <text evidence="1 4">Cofactor biosynthesis; pyrroloquinoline quinone biosynthesis.</text>
</comment>
<protein>
    <recommendedName>
        <fullName evidence="4">PqqA binding protein</fullName>
    </recommendedName>
    <alternativeName>
        <fullName evidence="4">Coenzyme PQQ synthesis protein D</fullName>
    </alternativeName>
    <alternativeName>
        <fullName evidence="4">Pyrroloquinoline quinone biosynthesis protein D</fullName>
    </alternativeName>
</protein>
<dbReference type="EMBL" id="BMLT01000009">
    <property type="protein sequence ID" value="GGO85612.1"/>
    <property type="molecule type" value="Genomic_DNA"/>
</dbReference>
<dbReference type="NCBIfam" id="NF002535">
    <property type="entry name" value="PRK02079.1"/>
    <property type="match status" value="1"/>
</dbReference>
<evidence type="ECO:0000256" key="1">
    <source>
        <dbReference type="ARBA" id="ARBA00004886"/>
    </source>
</evidence>
<dbReference type="InterPro" id="IPR041881">
    <property type="entry name" value="PqqD_sf"/>
</dbReference>
<dbReference type="Pfam" id="PF05402">
    <property type="entry name" value="PqqD"/>
    <property type="match status" value="1"/>
</dbReference>
<dbReference type="NCBIfam" id="TIGR03859">
    <property type="entry name" value="PQQ_PqqD"/>
    <property type="match status" value="1"/>
</dbReference>
<dbReference type="RefSeq" id="WP_188861860.1">
    <property type="nucleotide sequence ID" value="NZ_BMLT01000009.1"/>
</dbReference>
<name>A0A917ZKV6_9GAMM</name>
<keyword evidence="3 4" id="KW-0884">PQQ biosynthesis</keyword>
<comment type="caution">
    <text evidence="5">The sequence shown here is derived from an EMBL/GenBank/DDBJ whole genome shotgun (WGS) entry which is preliminary data.</text>
</comment>